<evidence type="ECO:0000313" key="3">
    <source>
        <dbReference type="Proteomes" id="UP000784294"/>
    </source>
</evidence>
<reference evidence="2" key="1">
    <citation type="submission" date="2018-11" db="EMBL/GenBank/DDBJ databases">
        <authorList>
            <consortium name="Pathogen Informatics"/>
        </authorList>
    </citation>
    <scope>NUCLEOTIDE SEQUENCE</scope>
</reference>
<evidence type="ECO:0000313" key="2">
    <source>
        <dbReference type="EMBL" id="VEL23837.1"/>
    </source>
</evidence>
<feature type="region of interest" description="Disordered" evidence="1">
    <location>
        <begin position="26"/>
        <end position="46"/>
    </location>
</feature>
<accession>A0A3S5AS62</accession>
<keyword evidence="3" id="KW-1185">Reference proteome</keyword>
<sequence>MSKRRLRASRPHWRYLADADARHDNKAHSESSCLVRPRRRMGKRSWGQDKHANFLLARGRQSVISPQSARVRVPQDL</sequence>
<protein>
    <submittedName>
        <fullName evidence="2">Uncharacterized protein</fullName>
    </submittedName>
</protein>
<organism evidence="2 3">
    <name type="scientific">Protopolystoma xenopodis</name>
    <dbReference type="NCBI Taxonomy" id="117903"/>
    <lineage>
        <taxon>Eukaryota</taxon>
        <taxon>Metazoa</taxon>
        <taxon>Spiralia</taxon>
        <taxon>Lophotrochozoa</taxon>
        <taxon>Platyhelminthes</taxon>
        <taxon>Monogenea</taxon>
        <taxon>Polyopisthocotylea</taxon>
        <taxon>Polystomatidea</taxon>
        <taxon>Polystomatidae</taxon>
        <taxon>Protopolystoma</taxon>
    </lineage>
</organism>
<dbReference type="Proteomes" id="UP000784294">
    <property type="component" value="Unassembled WGS sequence"/>
</dbReference>
<comment type="caution">
    <text evidence="2">The sequence shown here is derived from an EMBL/GenBank/DDBJ whole genome shotgun (WGS) entry which is preliminary data.</text>
</comment>
<proteinExistence type="predicted"/>
<name>A0A3S5AS62_9PLAT</name>
<dbReference type="AlphaFoldDB" id="A0A3S5AS62"/>
<evidence type="ECO:0000256" key="1">
    <source>
        <dbReference type="SAM" id="MobiDB-lite"/>
    </source>
</evidence>
<gene>
    <name evidence="2" type="ORF">PXEA_LOCUS17277</name>
</gene>
<dbReference type="EMBL" id="CAAALY010064261">
    <property type="protein sequence ID" value="VEL23837.1"/>
    <property type="molecule type" value="Genomic_DNA"/>
</dbReference>